<evidence type="ECO:0000313" key="5">
    <source>
        <dbReference type="Proteomes" id="UP000543804"/>
    </source>
</evidence>
<proteinExistence type="inferred from homology"/>
<dbReference type="PANTHER" id="PTHR11124">
    <property type="entry name" value="VACUOLAR SORTING PROTEIN VPS29"/>
    <property type="match status" value="1"/>
</dbReference>
<protein>
    <recommendedName>
        <fullName evidence="2">Phosphoesterase</fullName>
        <ecNumber evidence="2">3.1.4.-</ecNumber>
    </recommendedName>
</protein>
<dbReference type="InterPro" id="IPR029052">
    <property type="entry name" value="Metallo-depent_PP-like"/>
</dbReference>
<dbReference type="Gene3D" id="3.60.21.10">
    <property type="match status" value="1"/>
</dbReference>
<feature type="domain" description="Calcineurin-like phosphoesterase" evidence="3">
    <location>
        <begin position="1"/>
        <end position="146"/>
    </location>
</feature>
<dbReference type="AlphaFoldDB" id="A0A848B7A0"/>
<keyword evidence="2" id="KW-0479">Metal-binding</keyword>
<evidence type="ECO:0000256" key="2">
    <source>
        <dbReference type="RuleBase" id="RU362039"/>
    </source>
</evidence>
<dbReference type="InterPro" id="IPR000979">
    <property type="entry name" value="Phosphodiesterase_MJ0936/Vps29"/>
</dbReference>
<sequence>MKIGILSDTHGAIDVVDTVFAMAPDAELWLYAGDVVGDAQYLATIAQTDVRFVPGNCDWPNPNTPETIVVEAAGHRILLTHGHVYGVQYGTRFLVEAAAEANCDIAVYGHTHVAEYTPGTPITVLNPGSAARPRDAARGSFMTVDLAPGKAPEVRLHRLGQK</sequence>
<dbReference type="InterPro" id="IPR024654">
    <property type="entry name" value="Calcineurin-like_PHP_lpxH"/>
</dbReference>
<dbReference type="Pfam" id="PF12850">
    <property type="entry name" value="Metallophos_2"/>
    <property type="match status" value="1"/>
</dbReference>
<organism evidence="4 5">
    <name type="scientific">Selenomonas bovis</name>
    <dbReference type="NCBI Taxonomy" id="416586"/>
    <lineage>
        <taxon>Bacteria</taxon>
        <taxon>Bacillati</taxon>
        <taxon>Bacillota</taxon>
        <taxon>Negativicutes</taxon>
        <taxon>Selenomonadales</taxon>
        <taxon>Selenomonadaceae</taxon>
        <taxon>Selenomonas</taxon>
    </lineage>
</organism>
<comment type="similarity">
    <text evidence="1 2">Belongs to the metallophosphoesterase superfamily. YfcE family.</text>
</comment>
<comment type="cofactor">
    <cofactor evidence="2">
        <name>a divalent metal cation</name>
        <dbReference type="ChEBI" id="CHEBI:60240"/>
    </cofactor>
</comment>
<dbReference type="GO" id="GO:0016787">
    <property type="term" value="F:hydrolase activity"/>
    <property type="evidence" value="ECO:0007669"/>
    <property type="project" value="UniProtKB-UniRule"/>
</dbReference>
<dbReference type="EMBL" id="JABAFA010000018">
    <property type="protein sequence ID" value="NMD99078.1"/>
    <property type="molecule type" value="Genomic_DNA"/>
</dbReference>
<dbReference type="Proteomes" id="UP000543804">
    <property type="component" value="Unassembled WGS sequence"/>
</dbReference>
<evidence type="ECO:0000259" key="3">
    <source>
        <dbReference type="Pfam" id="PF12850"/>
    </source>
</evidence>
<dbReference type="EC" id="3.1.4.-" evidence="2"/>
<accession>A0A848B7A0</accession>
<reference evidence="4 5" key="1">
    <citation type="submission" date="2020-04" db="EMBL/GenBank/DDBJ databases">
        <authorList>
            <person name="Hitch T.C.A."/>
            <person name="Wylensek D."/>
            <person name="Clavel T."/>
        </authorList>
    </citation>
    <scope>NUCLEOTIDE SEQUENCE [LARGE SCALE GENOMIC DNA]</scope>
    <source>
        <strain evidence="4 5">PG-130-P53-12</strain>
    </source>
</reference>
<dbReference type="RefSeq" id="WP_019542964.1">
    <property type="nucleotide sequence ID" value="NZ_JABAFA010000018.1"/>
</dbReference>
<dbReference type="SUPFAM" id="SSF56300">
    <property type="entry name" value="Metallo-dependent phosphatases"/>
    <property type="match status" value="1"/>
</dbReference>
<dbReference type="NCBIfam" id="TIGR00040">
    <property type="entry name" value="yfcE"/>
    <property type="match status" value="1"/>
</dbReference>
<gene>
    <name evidence="4" type="ORF">HF878_06225</name>
</gene>
<evidence type="ECO:0000256" key="1">
    <source>
        <dbReference type="ARBA" id="ARBA00008950"/>
    </source>
</evidence>
<comment type="caution">
    <text evidence="4">The sequence shown here is derived from an EMBL/GenBank/DDBJ whole genome shotgun (WGS) entry which is preliminary data.</text>
</comment>
<dbReference type="GO" id="GO:0046872">
    <property type="term" value="F:metal ion binding"/>
    <property type="evidence" value="ECO:0007669"/>
    <property type="project" value="UniProtKB-KW"/>
</dbReference>
<evidence type="ECO:0000313" key="4">
    <source>
        <dbReference type="EMBL" id="NMD99078.1"/>
    </source>
</evidence>
<keyword evidence="5" id="KW-1185">Reference proteome</keyword>
<name>A0A848B7A0_9FIRM</name>